<dbReference type="OrthoDB" id="7421214at2"/>
<dbReference type="RefSeq" id="WP_074555747.1">
    <property type="nucleotide sequence ID" value="NZ_CP119563.1"/>
</dbReference>
<sequence>MVSTAGTPKNFTYLVIGGGIAGVSVAAELAAAGESTVLLEQESQLAYHTTGRSAAIFLETYGSRIFRLLTHYSRDFYLNSLRDDPPLIAPRGAIFVARDSGLAKLRKLHDEVAQLTDSVRWLSAEDLRREFPALREDWVAGALEPDAKDIDVHALHQSYLRRFRRGGGHVVCNSPVLAFRREADIWVVQTPQCVYRAKTLVNCAGAWADEIACLAGLTPLGITPLKRSAILARVDLEMAAWPYIGDVEESFYFKPSKQGLLISPCDETPEPASDVTADEMDVAIAADRFETALRGKVISVQARWAGLRSFAPDRNPVIGFDPRCDGFFWLAGQGGYGIQTAPAMAELAAALLRQARLPAFMDRNEIGLEEISPTRLCGANSAKELCHVS</sequence>
<evidence type="ECO:0000259" key="2">
    <source>
        <dbReference type="Pfam" id="PF01266"/>
    </source>
</evidence>
<dbReference type="Proteomes" id="UP000183812">
    <property type="component" value="Unassembled WGS sequence"/>
</dbReference>
<proteinExistence type="predicted"/>
<dbReference type="EMBL" id="FNAY01000021">
    <property type="protein sequence ID" value="SDF91789.1"/>
    <property type="molecule type" value="Genomic_DNA"/>
</dbReference>
<dbReference type="Gene3D" id="3.30.9.10">
    <property type="entry name" value="D-Amino Acid Oxidase, subunit A, domain 2"/>
    <property type="match status" value="1"/>
</dbReference>
<name>A0A1G7Q1K3_RHOCA</name>
<evidence type="ECO:0000313" key="3">
    <source>
        <dbReference type="EMBL" id="SDF91789.1"/>
    </source>
</evidence>
<accession>A0A1G7Q1K3</accession>
<dbReference type="PANTHER" id="PTHR13847">
    <property type="entry name" value="SARCOSINE DEHYDROGENASE-RELATED"/>
    <property type="match status" value="1"/>
</dbReference>
<protein>
    <submittedName>
        <fullName evidence="3">Glycine/D-amino acid oxidase</fullName>
    </submittedName>
</protein>
<gene>
    <name evidence="3" type="ORF">SAMN04244550_03087</name>
</gene>
<dbReference type="Gene3D" id="3.50.50.60">
    <property type="entry name" value="FAD/NAD(P)-binding domain"/>
    <property type="match status" value="1"/>
</dbReference>
<evidence type="ECO:0000256" key="1">
    <source>
        <dbReference type="ARBA" id="ARBA00023002"/>
    </source>
</evidence>
<dbReference type="Pfam" id="PF01266">
    <property type="entry name" value="DAO"/>
    <property type="match status" value="1"/>
</dbReference>
<keyword evidence="1" id="KW-0560">Oxidoreductase</keyword>
<dbReference type="GO" id="GO:0016491">
    <property type="term" value="F:oxidoreductase activity"/>
    <property type="evidence" value="ECO:0007669"/>
    <property type="project" value="UniProtKB-KW"/>
</dbReference>
<feature type="domain" description="FAD dependent oxidoreductase" evidence="2">
    <location>
        <begin position="13"/>
        <end position="351"/>
    </location>
</feature>
<reference evidence="3 4" key="1">
    <citation type="submission" date="2016-10" db="EMBL/GenBank/DDBJ databases">
        <authorList>
            <person name="de Groot N.N."/>
        </authorList>
    </citation>
    <scope>NUCLEOTIDE SEQUENCE [LARGE SCALE GENOMIC DNA]</scope>
    <source>
        <strain evidence="4">DSM 938 / 37b4</strain>
    </source>
</reference>
<dbReference type="GO" id="GO:0005737">
    <property type="term" value="C:cytoplasm"/>
    <property type="evidence" value="ECO:0007669"/>
    <property type="project" value="TreeGrafter"/>
</dbReference>
<dbReference type="SUPFAM" id="SSF51905">
    <property type="entry name" value="FAD/NAD(P)-binding domain"/>
    <property type="match status" value="1"/>
</dbReference>
<dbReference type="InterPro" id="IPR036188">
    <property type="entry name" value="FAD/NAD-bd_sf"/>
</dbReference>
<organism evidence="3 4">
    <name type="scientific">Rhodobacter capsulatus</name>
    <name type="common">Rhodopseudomonas capsulata</name>
    <dbReference type="NCBI Taxonomy" id="1061"/>
    <lineage>
        <taxon>Bacteria</taxon>
        <taxon>Pseudomonadati</taxon>
        <taxon>Pseudomonadota</taxon>
        <taxon>Alphaproteobacteria</taxon>
        <taxon>Rhodobacterales</taxon>
        <taxon>Rhodobacter group</taxon>
        <taxon>Rhodobacter</taxon>
    </lineage>
</organism>
<dbReference type="PANTHER" id="PTHR13847:SF287">
    <property type="entry name" value="FAD-DEPENDENT OXIDOREDUCTASE DOMAIN-CONTAINING PROTEIN 1"/>
    <property type="match status" value="1"/>
</dbReference>
<dbReference type="AlphaFoldDB" id="A0A1G7Q1K3"/>
<dbReference type="InterPro" id="IPR006076">
    <property type="entry name" value="FAD-dep_OxRdtase"/>
</dbReference>
<evidence type="ECO:0000313" key="4">
    <source>
        <dbReference type="Proteomes" id="UP000183812"/>
    </source>
</evidence>